<dbReference type="Proteomes" id="UP000502260">
    <property type="component" value="Chromosome"/>
</dbReference>
<proteinExistence type="predicted"/>
<evidence type="ECO:0000259" key="1">
    <source>
        <dbReference type="Pfam" id="PF13473"/>
    </source>
</evidence>
<dbReference type="Gene3D" id="2.60.40.420">
    <property type="entry name" value="Cupredoxins - blue copper proteins"/>
    <property type="match status" value="1"/>
</dbReference>
<evidence type="ECO:0000313" key="2">
    <source>
        <dbReference type="EMBL" id="BCB28572.1"/>
    </source>
</evidence>
<keyword evidence="3" id="KW-1185">Reference proteome</keyword>
<dbReference type="InterPro" id="IPR008972">
    <property type="entry name" value="Cupredoxin"/>
</dbReference>
<dbReference type="InterPro" id="IPR028096">
    <property type="entry name" value="EfeO_Cupredoxin"/>
</dbReference>
<protein>
    <recommendedName>
        <fullName evidence="1">EfeO-type cupredoxin-like domain-containing protein</fullName>
    </recommendedName>
</protein>
<dbReference type="Pfam" id="PF13473">
    <property type="entry name" value="Cupredoxin_1"/>
    <property type="match status" value="1"/>
</dbReference>
<organism evidence="2 3">
    <name type="scientific">Sulfurimicrobium lacus</name>
    <dbReference type="NCBI Taxonomy" id="2715678"/>
    <lineage>
        <taxon>Bacteria</taxon>
        <taxon>Pseudomonadati</taxon>
        <taxon>Pseudomonadota</taxon>
        <taxon>Betaproteobacteria</taxon>
        <taxon>Nitrosomonadales</taxon>
        <taxon>Sulfuricellaceae</taxon>
        <taxon>Sulfurimicrobium</taxon>
    </lineage>
</organism>
<evidence type="ECO:0000313" key="3">
    <source>
        <dbReference type="Proteomes" id="UP000502260"/>
    </source>
</evidence>
<dbReference type="EMBL" id="AP022853">
    <property type="protein sequence ID" value="BCB28572.1"/>
    <property type="molecule type" value="Genomic_DNA"/>
</dbReference>
<feature type="domain" description="EfeO-type cupredoxin-like" evidence="1">
    <location>
        <begin position="3"/>
        <end position="89"/>
    </location>
</feature>
<dbReference type="KEGG" id="slac:SKTS_34580"/>
<dbReference type="SUPFAM" id="SSF49503">
    <property type="entry name" value="Cupredoxins"/>
    <property type="match status" value="1"/>
</dbReference>
<accession>A0A6F8VI04</accession>
<reference evidence="3" key="1">
    <citation type="submission" date="2020-03" db="EMBL/GenBank/DDBJ databases">
        <title>Complete genome sequence of sulfur-oxidizing bacterium skT11.</title>
        <authorList>
            <person name="Kanda M."/>
            <person name="Kojima H."/>
            <person name="Fukui M."/>
        </authorList>
    </citation>
    <scope>NUCLEOTIDE SEQUENCE [LARGE SCALE GENOMIC DNA]</scope>
    <source>
        <strain evidence="3">skT11</strain>
    </source>
</reference>
<sequence>MAAEAAHVLIIQDHRFQPAELVVPSGKKIKLSVENRDSTPEEFESHDLNREKVIAGKSTATIFVGPLAPGRYSFYGEFNEKTAQGVIVAQ</sequence>
<name>A0A6F8VI04_9PROT</name>
<dbReference type="AlphaFoldDB" id="A0A6F8VI04"/>
<gene>
    <name evidence="2" type="ORF">SKTS_34580</name>
</gene>